<feature type="transmembrane region" description="Helical" evidence="1">
    <location>
        <begin position="12"/>
        <end position="32"/>
    </location>
</feature>
<protein>
    <submittedName>
        <fullName evidence="2">Uncharacterized protein</fullName>
    </submittedName>
</protein>
<keyword evidence="1" id="KW-0812">Transmembrane</keyword>
<dbReference type="AlphaFoldDB" id="A0A7X0EEY5"/>
<proteinExistence type="predicted"/>
<reference evidence="2 3" key="1">
    <citation type="submission" date="2020-08" db="EMBL/GenBank/DDBJ databases">
        <title>Genomic Encyclopedia of Type Strains, Phase IV (KMG-IV): sequencing the most valuable type-strain genomes for metagenomic binning, comparative biology and taxonomic classification.</title>
        <authorList>
            <person name="Goeker M."/>
        </authorList>
    </citation>
    <scope>NUCLEOTIDE SEQUENCE [LARGE SCALE GENOMIC DNA]</scope>
    <source>
        <strain evidence="2 3">DSM 22198</strain>
    </source>
</reference>
<comment type="caution">
    <text evidence="2">The sequence shown here is derived from an EMBL/GenBank/DDBJ whole genome shotgun (WGS) entry which is preliminary data.</text>
</comment>
<evidence type="ECO:0000313" key="2">
    <source>
        <dbReference type="EMBL" id="MBB6251939.1"/>
    </source>
</evidence>
<evidence type="ECO:0000313" key="3">
    <source>
        <dbReference type="Proteomes" id="UP000539175"/>
    </source>
</evidence>
<keyword evidence="1" id="KW-1133">Transmembrane helix</keyword>
<sequence>MIKYMKRILISISMSIGAFSFLALLFIIYIFIYDSPGVFVEDADQAAAVLVCEYLGIEKGDVYISINGRDPENSIISNNGNNIISIHNLSELPECNVPDERDQDSSCEDKNILRARFEHMPAKYLAFVSFTTRGCGGRGMAAKIAGKWYLLKSHINCCTLGVVVSDQQP</sequence>
<organism evidence="2 3">
    <name type="scientific">Nitrospirillum iridis</name>
    <dbReference type="NCBI Taxonomy" id="765888"/>
    <lineage>
        <taxon>Bacteria</taxon>
        <taxon>Pseudomonadati</taxon>
        <taxon>Pseudomonadota</taxon>
        <taxon>Alphaproteobacteria</taxon>
        <taxon>Rhodospirillales</taxon>
        <taxon>Azospirillaceae</taxon>
        <taxon>Nitrospirillum</taxon>
    </lineage>
</organism>
<dbReference type="RefSeq" id="WP_211106256.1">
    <property type="nucleotide sequence ID" value="NZ_JACIIZ010000006.1"/>
</dbReference>
<evidence type="ECO:0000256" key="1">
    <source>
        <dbReference type="SAM" id="Phobius"/>
    </source>
</evidence>
<dbReference type="Proteomes" id="UP000539175">
    <property type="component" value="Unassembled WGS sequence"/>
</dbReference>
<keyword evidence="3" id="KW-1185">Reference proteome</keyword>
<accession>A0A7X0EEY5</accession>
<dbReference type="EMBL" id="JACIIZ010000006">
    <property type="protein sequence ID" value="MBB6251939.1"/>
    <property type="molecule type" value="Genomic_DNA"/>
</dbReference>
<keyword evidence="1" id="KW-0472">Membrane</keyword>
<name>A0A7X0EEY5_9PROT</name>
<gene>
    <name evidence="2" type="ORF">FHS74_002499</name>
</gene>